<comment type="caution">
    <text evidence="2">The sequence shown here is derived from an EMBL/GenBank/DDBJ whole genome shotgun (WGS) entry which is preliminary data.</text>
</comment>
<reference evidence="2 3" key="1">
    <citation type="journal article" date="2018" name="BMC Genomics">
        <title>Comparative genome analyses reveal sequence features reflecting distinct modes of host-adaptation between dicot and monocot powdery mildew.</title>
        <authorList>
            <person name="Wu Y."/>
            <person name="Ma X."/>
            <person name="Pan Z."/>
            <person name="Kale S.D."/>
            <person name="Song Y."/>
            <person name="King H."/>
            <person name="Zhang Q."/>
            <person name="Presley C."/>
            <person name="Deng X."/>
            <person name="Wei C.I."/>
            <person name="Xiao S."/>
        </authorList>
    </citation>
    <scope>NUCLEOTIDE SEQUENCE [LARGE SCALE GENOMIC DNA]</scope>
    <source>
        <strain evidence="2">UMSG2</strain>
    </source>
</reference>
<dbReference type="AlphaFoldDB" id="A0A420H7Z0"/>
<dbReference type="EMBL" id="MCFK01010450">
    <property type="protein sequence ID" value="RKF53538.1"/>
    <property type="molecule type" value="Genomic_DNA"/>
</dbReference>
<gene>
    <name evidence="2" type="ORF">OnM2_104016</name>
</gene>
<organism evidence="2 3">
    <name type="scientific">Erysiphe neolycopersici</name>
    <dbReference type="NCBI Taxonomy" id="212602"/>
    <lineage>
        <taxon>Eukaryota</taxon>
        <taxon>Fungi</taxon>
        <taxon>Dikarya</taxon>
        <taxon>Ascomycota</taxon>
        <taxon>Pezizomycotina</taxon>
        <taxon>Leotiomycetes</taxon>
        <taxon>Erysiphales</taxon>
        <taxon>Erysiphaceae</taxon>
        <taxon>Erysiphe</taxon>
    </lineage>
</organism>
<evidence type="ECO:0000313" key="3">
    <source>
        <dbReference type="Proteomes" id="UP000286134"/>
    </source>
</evidence>
<sequence length="172" mass="20024">MGLPCKYKIWLKRQGQMEIKIKDKHPYWHITRLLPNVNWEDIGVVHLLSPNWRNNRADQRKTQRKKAKASSNNGWTSTLIPSQFERNVSNYVPSPISPNITINGQAAYAKLNWLDIDQQYEKEGPQYCVSEAHTGAQHFQSNLFEYLISSCFHESRVNPQLPQLVENSYQTP</sequence>
<keyword evidence="3" id="KW-1185">Reference proteome</keyword>
<proteinExistence type="predicted"/>
<name>A0A420H7Z0_9PEZI</name>
<feature type="region of interest" description="Disordered" evidence="1">
    <location>
        <begin position="55"/>
        <end position="77"/>
    </location>
</feature>
<protein>
    <submittedName>
        <fullName evidence="2">Uncharacterized protein</fullName>
    </submittedName>
</protein>
<evidence type="ECO:0000256" key="1">
    <source>
        <dbReference type="SAM" id="MobiDB-lite"/>
    </source>
</evidence>
<dbReference type="Proteomes" id="UP000286134">
    <property type="component" value="Unassembled WGS sequence"/>
</dbReference>
<evidence type="ECO:0000313" key="2">
    <source>
        <dbReference type="EMBL" id="RKF53538.1"/>
    </source>
</evidence>
<accession>A0A420H7Z0</accession>